<gene>
    <name evidence="2" type="ORF">Dace_0608</name>
</gene>
<dbReference type="Gene3D" id="3.30.160.390">
    <property type="entry name" value="Integrase, DNA-binding domain"/>
    <property type="match status" value="1"/>
</dbReference>
<reference evidence="2" key="1">
    <citation type="submission" date="2006-05" db="EMBL/GenBank/DDBJ databases">
        <title>Annotation of the draft genome assembly of Desulfuromonas acetoxidans DSM 684.</title>
        <authorList>
            <consortium name="US DOE Joint Genome Institute (JGI-ORNL)"/>
            <person name="Larimer F."/>
            <person name="Land M."/>
            <person name="Hauser L."/>
        </authorList>
    </citation>
    <scope>NUCLEOTIDE SEQUENCE [LARGE SCALE GENOMIC DNA]</scope>
    <source>
        <strain evidence="2">DSM 684</strain>
    </source>
</reference>
<evidence type="ECO:0000259" key="1">
    <source>
        <dbReference type="Pfam" id="PF13356"/>
    </source>
</evidence>
<feature type="domain" description="Integrase DNA-binding" evidence="1">
    <location>
        <begin position="25"/>
        <end position="91"/>
    </location>
</feature>
<name>Q1JWN4_DESA6</name>
<accession>Q1JWN4</accession>
<protein>
    <recommendedName>
        <fullName evidence="1">Integrase DNA-binding domain-containing protein</fullName>
    </recommendedName>
</protein>
<sequence length="99" mass="11404">MNLITDIELQHVPEKDTWLCDADFNTGHGVLCAKVSTTGERKFYFRYYTENFKRVRLALGKYDPAGRRGLTLYSARKKARELSSLHKAGIKNIREHLSS</sequence>
<dbReference type="InterPro" id="IPR025166">
    <property type="entry name" value="Integrase_DNA_bind_dom"/>
</dbReference>
<dbReference type="Pfam" id="PF13356">
    <property type="entry name" value="Arm-DNA-bind_3"/>
    <property type="match status" value="1"/>
</dbReference>
<evidence type="ECO:0000313" key="3">
    <source>
        <dbReference type="Proteomes" id="UP000005695"/>
    </source>
</evidence>
<proteinExistence type="predicted"/>
<dbReference type="Proteomes" id="UP000005695">
    <property type="component" value="Unassembled WGS sequence"/>
</dbReference>
<organism evidence="2 3">
    <name type="scientific">Desulfuromonas acetoxidans (strain DSM 684 / 11070)</name>
    <dbReference type="NCBI Taxonomy" id="281689"/>
    <lineage>
        <taxon>Bacteria</taxon>
        <taxon>Pseudomonadati</taxon>
        <taxon>Thermodesulfobacteriota</taxon>
        <taxon>Desulfuromonadia</taxon>
        <taxon>Desulfuromonadales</taxon>
        <taxon>Desulfuromonadaceae</taxon>
        <taxon>Desulfuromonas</taxon>
    </lineage>
</organism>
<dbReference type="InterPro" id="IPR038488">
    <property type="entry name" value="Integrase_DNA-bd_sf"/>
</dbReference>
<reference evidence="2" key="2">
    <citation type="submission" date="2006-05" db="EMBL/GenBank/DDBJ databases">
        <title>Sequencing of the draft genome and assembly of Desulfuromonas acetoxidans DSM 684.</title>
        <authorList>
            <consortium name="US DOE Joint Genome Institute (JGI-PGF)"/>
            <person name="Copeland A."/>
            <person name="Lucas S."/>
            <person name="Lapidus A."/>
            <person name="Barry K."/>
            <person name="Detter J.C."/>
            <person name="Glavina del Rio T."/>
            <person name="Hammon N."/>
            <person name="Israni S."/>
            <person name="Dalin E."/>
            <person name="Tice H."/>
            <person name="Bruce D."/>
            <person name="Pitluck S."/>
            <person name="Richardson P."/>
        </authorList>
    </citation>
    <scope>NUCLEOTIDE SEQUENCE [LARGE SCALE GENOMIC DNA]</scope>
    <source>
        <strain evidence="2">DSM 684</strain>
    </source>
</reference>
<dbReference type="OrthoDB" id="9795573at2"/>
<keyword evidence="3" id="KW-1185">Reference proteome</keyword>
<evidence type="ECO:0000313" key="2">
    <source>
        <dbReference type="EMBL" id="EAT14645.1"/>
    </source>
</evidence>
<comment type="caution">
    <text evidence="2">The sequence shown here is derived from an EMBL/GenBank/DDBJ whole genome shotgun (WGS) entry which is preliminary data.</text>
</comment>
<dbReference type="EMBL" id="AAEW02000020">
    <property type="protein sequence ID" value="EAT14645.1"/>
    <property type="molecule type" value="Genomic_DNA"/>
</dbReference>
<dbReference type="RefSeq" id="WP_006002329.1">
    <property type="nucleotide sequence ID" value="NZ_AAEW02000020.1"/>
</dbReference>
<dbReference type="AlphaFoldDB" id="Q1JWN4"/>